<dbReference type="PANTHER" id="PTHR21090:SF5">
    <property type="entry name" value="PENTAFUNCTIONAL AROM POLYPEPTIDE"/>
    <property type="match status" value="1"/>
</dbReference>
<evidence type="ECO:0000256" key="3">
    <source>
        <dbReference type="ARBA" id="ARBA00022605"/>
    </source>
</evidence>
<protein>
    <submittedName>
        <fullName evidence="6">3-phosphoshikimate 1-carboxyvinyltransferase, core domain protein</fullName>
    </submittedName>
</protein>
<dbReference type="InterPro" id="IPR013792">
    <property type="entry name" value="RNA3'P_cycl/enolpyr_Trfase_a/b"/>
</dbReference>
<dbReference type="EMBL" id="AUZX01011103">
    <property type="protein sequence ID" value="EQD44358.1"/>
    <property type="molecule type" value="Genomic_DNA"/>
</dbReference>
<keyword evidence="3" id="KW-0028">Amino-acid biosynthesis</keyword>
<dbReference type="FunFam" id="3.65.10.10:FF:000005">
    <property type="entry name" value="3-phosphoshikimate 1-carboxyvinyltransferase"/>
    <property type="match status" value="1"/>
</dbReference>
<dbReference type="GO" id="GO:0008652">
    <property type="term" value="P:amino acid biosynthetic process"/>
    <property type="evidence" value="ECO:0007669"/>
    <property type="project" value="UniProtKB-KW"/>
</dbReference>
<dbReference type="Gene3D" id="3.65.10.10">
    <property type="entry name" value="Enolpyruvate transferase domain"/>
    <property type="match status" value="1"/>
</dbReference>
<dbReference type="InterPro" id="IPR001986">
    <property type="entry name" value="Enolpyruvate_Tfrase_dom"/>
</dbReference>
<evidence type="ECO:0000259" key="5">
    <source>
        <dbReference type="Pfam" id="PF00275"/>
    </source>
</evidence>
<comment type="similarity">
    <text evidence="1">Belongs to the EPSP synthase family.</text>
</comment>
<evidence type="ECO:0000256" key="1">
    <source>
        <dbReference type="ARBA" id="ARBA00009948"/>
    </source>
</evidence>
<dbReference type="SUPFAM" id="SSF55205">
    <property type="entry name" value="EPT/RTPC-like"/>
    <property type="match status" value="1"/>
</dbReference>
<evidence type="ECO:0000256" key="2">
    <source>
        <dbReference type="ARBA" id="ARBA00022490"/>
    </source>
</evidence>
<sequence>MTSTTGEACFQVAPGGRVAGELTIPGDKSISHRALMLGALAQGDTEISGFLAGEDCLSTLRALSALGVGIERPEPSSVRVHGVGMDGLRGSSEPLDMGNAGTAMRLFMGLLAPQRFDSQLIGDASLMRRPMERVAAPLRQMGARIETLEGRPPVRIRGGASLAGIEFPMPVASAQVKSAVLLAGLRASGRTRVIEPAPSRDHTERMLA</sequence>
<accession>T0ZI34</accession>
<dbReference type="InterPro" id="IPR036968">
    <property type="entry name" value="Enolpyruvate_Tfrase_sf"/>
</dbReference>
<dbReference type="InterPro" id="IPR023193">
    <property type="entry name" value="EPSP_synthase_CS"/>
</dbReference>
<feature type="domain" description="Enolpyruvate transferase" evidence="5">
    <location>
        <begin position="13"/>
        <end position="207"/>
    </location>
</feature>
<dbReference type="AlphaFoldDB" id="T0ZI34"/>
<dbReference type="Pfam" id="PF00275">
    <property type="entry name" value="EPSP_synthase"/>
    <property type="match status" value="1"/>
</dbReference>
<reference evidence="6" key="2">
    <citation type="journal article" date="2014" name="ISME J.">
        <title>Microbial stratification in low pH oxic and suboxic macroscopic growths along an acid mine drainage.</title>
        <authorList>
            <person name="Mendez-Garcia C."/>
            <person name="Mesa V."/>
            <person name="Sprenger R.R."/>
            <person name="Richter M."/>
            <person name="Diez M.S."/>
            <person name="Solano J."/>
            <person name="Bargiela R."/>
            <person name="Golyshina O.V."/>
            <person name="Manteca A."/>
            <person name="Ramos J.L."/>
            <person name="Gallego J.R."/>
            <person name="Llorente I."/>
            <person name="Martins Dos Santos V.A."/>
            <person name="Jensen O.N."/>
            <person name="Pelaez A.I."/>
            <person name="Sanchez J."/>
            <person name="Ferrer M."/>
        </authorList>
    </citation>
    <scope>NUCLEOTIDE SEQUENCE</scope>
</reference>
<dbReference type="PANTHER" id="PTHR21090">
    <property type="entry name" value="AROM/DEHYDROQUINATE SYNTHASE"/>
    <property type="match status" value="1"/>
</dbReference>
<proteinExistence type="inferred from homology"/>
<dbReference type="GO" id="GO:0009423">
    <property type="term" value="P:chorismate biosynthetic process"/>
    <property type="evidence" value="ECO:0007669"/>
    <property type="project" value="TreeGrafter"/>
</dbReference>
<evidence type="ECO:0000256" key="4">
    <source>
        <dbReference type="ARBA" id="ARBA00022679"/>
    </source>
</evidence>
<name>T0ZI34_9ZZZZ</name>
<keyword evidence="4 6" id="KW-0808">Transferase</keyword>
<gene>
    <name evidence="6" type="ORF">B1A_15133</name>
</gene>
<reference evidence="6" key="1">
    <citation type="submission" date="2013-08" db="EMBL/GenBank/DDBJ databases">
        <authorList>
            <person name="Mendez C."/>
            <person name="Richter M."/>
            <person name="Ferrer M."/>
            <person name="Sanchez J."/>
        </authorList>
    </citation>
    <scope>NUCLEOTIDE SEQUENCE</scope>
</reference>
<feature type="non-terminal residue" evidence="6">
    <location>
        <position position="208"/>
    </location>
</feature>
<evidence type="ECO:0000313" key="6">
    <source>
        <dbReference type="EMBL" id="EQD44358.1"/>
    </source>
</evidence>
<organism evidence="6">
    <name type="scientific">mine drainage metagenome</name>
    <dbReference type="NCBI Taxonomy" id="410659"/>
    <lineage>
        <taxon>unclassified sequences</taxon>
        <taxon>metagenomes</taxon>
        <taxon>ecological metagenomes</taxon>
    </lineage>
</organism>
<keyword evidence="2" id="KW-0963">Cytoplasm</keyword>
<dbReference type="PROSITE" id="PS00104">
    <property type="entry name" value="EPSP_SYNTHASE_1"/>
    <property type="match status" value="1"/>
</dbReference>
<dbReference type="GO" id="GO:0003866">
    <property type="term" value="F:3-phosphoshikimate 1-carboxyvinyltransferase activity"/>
    <property type="evidence" value="ECO:0007669"/>
    <property type="project" value="TreeGrafter"/>
</dbReference>
<comment type="caution">
    <text evidence="6">The sequence shown here is derived from an EMBL/GenBank/DDBJ whole genome shotgun (WGS) entry which is preliminary data.</text>
</comment>